<evidence type="ECO:0000256" key="2">
    <source>
        <dbReference type="ARBA" id="ARBA00022840"/>
    </source>
</evidence>
<sequence>MSDSKLEQFINEVVILCQINHRNVVKLLGCCLETEVPLLVYEFIPNGTLSEHIHGQNEEFPITWEMRLRIATEVVGALSYLHSTASIPIYHRDIKSTNILLDDKYRAKVADFGISKFVAIDQTHLTTQVQDLLDAQVVKESRKEEINAIAFLARRCINLNGKKRPTMMEVAMELERIRKCQGDFRAQENSEEIEYNTTELIGPWMLPPFQQILA</sequence>
<protein>
    <submittedName>
        <fullName evidence="6">Wall-associated receptor kinase-like 2</fullName>
    </submittedName>
</protein>
<evidence type="ECO:0000259" key="5">
    <source>
        <dbReference type="PROSITE" id="PS50011"/>
    </source>
</evidence>
<comment type="catalytic activity">
    <reaction evidence="3">
        <text>L-seryl-[protein] + ATP = O-phospho-L-seryl-[protein] + ADP + H(+)</text>
        <dbReference type="Rhea" id="RHEA:17989"/>
        <dbReference type="Rhea" id="RHEA-COMP:9863"/>
        <dbReference type="Rhea" id="RHEA-COMP:11604"/>
        <dbReference type="ChEBI" id="CHEBI:15378"/>
        <dbReference type="ChEBI" id="CHEBI:29999"/>
        <dbReference type="ChEBI" id="CHEBI:30616"/>
        <dbReference type="ChEBI" id="CHEBI:83421"/>
        <dbReference type="ChEBI" id="CHEBI:456216"/>
    </reaction>
</comment>
<keyword evidence="6" id="KW-0675">Receptor</keyword>
<comment type="caution">
    <text evidence="6">The sequence shown here is derived from an EMBL/GenBank/DDBJ whole genome shotgun (WGS) entry which is preliminary data.</text>
</comment>
<reference evidence="6 7" key="1">
    <citation type="journal article" date="2018" name="PLoS Genet.">
        <title>Population sequencing reveals clonal diversity and ancestral inbreeding in the grapevine cultivar Chardonnay.</title>
        <authorList>
            <person name="Roach M.J."/>
            <person name="Johnson D.L."/>
            <person name="Bohlmann J."/>
            <person name="van Vuuren H.J."/>
            <person name="Jones S.J."/>
            <person name="Pretorius I.S."/>
            <person name="Schmidt S.A."/>
            <person name="Borneman A.R."/>
        </authorList>
    </citation>
    <scope>NUCLEOTIDE SEQUENCE [LARGE SCALE GENOMIC DNA]</scope>
    <source>
        <strain evidence="7">cv. Chardonnay</strain>
        <tissue evidence="6">Leaf</tissue>
    </source>
</reference>
<evidence type="ECO:0000256" key="3">
    <source>
        <dbReference type="ARBA" id="ARBA00047558"/>
    </source>
</evidence>
<dbReference type="InterPro" id="IPR008271">
    <property type="entry name" value="Ser/Thr_kinase_AS"/>
</dbReference>
<dbReference type="InterPro" id="IPR045274">
    <property type="entry name" value="WAK-like"/>
</dbReference>
<proteinExistence type="predicted"/>
<dbReference type="Pfam" id="PF07714">
    <property type="entry name" value="PK_Tyr_Ser-Thr"/>
    <property type="match status" value="1"/>
</dbReference>
<dbReference type="EMBL" id="QGNW01001581">
    <property type="protein sequence ID" value="RVW36171.1"/>
    <property type="molecule type" value="Genomic_DNA"/>
</dbReference>
<dbReference type="SMART" id="SM00220">
    <property type="entry name" value="S_TKc"/>
    <property type="match status" value="1"/>
</dbReference>
<evidence type="ECO:0000313" key="7">
    <source>
        <dbReference type="Proteomes" id="UP000288805"/>
    </source>
</evidence>
<dbReference type="PANTHER" id="PTHR27005">
    <property type="entry name" value="WALL-ASSOCIATED RECEPTOR KINASE-LIKE 21"/>
    <property type="match status" value="1"/>
</dbReference>
<feature type="domain" description="Protein kinase" evidence="5">
    <location>
        <begin position="1"/>
        <end position="214"/>
    </location>
</feature>
<dbReference type="Proteomes" id="UP000288805">
    <property type="component" value="Unassembled WGS sequence"/>
</dbReference>
<dbReference type="PROSITE" id="PS00108">
    <property type="entry name" value="PROTEIN_KINASE_ST"/>
    <property type="match status" value="1"/>
</dbReference>
<dbReference type="InterPro" id="IPR011009">
    <property type="entry name" value="Kinase-like_dom_sf"/>
</dbReference>
<dbReference type="GO" id="GO:0004672">
    <property type="term" value="F:protein kinase activity"/>
    <property type="evidence" value="ECO:0007669"/>
    <property type="project" value="InterPro"/>
</dbReference>
<keyword evidence="1" id="KW-0547">Nucleotide-binding</keyword>
<keyword evidence="6" id="KW-0808">Transferase</keyword>
<keyword evidence="6" id="KW-0418">Kinase</keyword>
<dbReference type="GO" id="GO:0005524">
    <property type="term" value="F:ATP binding"/>
    <property type="evidence" value="ECO:0007669"/>
    <property type="project" value="UniProtKB-KW"/>
</dbReference>
<dbReference type="PANTHER" id="PTHR27005:SF515">
    <property type="entry name" value="WALL-ASSOCIATED RECEPTOR KINASE-LIKE 10-RELATED"/>
    <property type="match status" value="1"/>
</dbReference>
<dbReference type="GO" id="GO:0007166">
    <property type="term" value="P:cell surface receptor signaling pathway"/>
    <property type="evidence" value="ECO:0007669"/>
    <property type="project" value="InterPro"/>
</dbReference>
<dbReference type="InterPro" id="IPR001245">
    <property type="entry name" value="Ser-Thr/Tyr_kinase_cat_dom"/>
</dbReference>
<dbReference type="Gene3D" id="1.10.510.10">
    <property type="entry name" value="Transferase(Phosphotransferase) domain 1"/>
    <property type="match status" value="2"/>
</dbReference>
<evidence type="ECO:0000313" key="6">
    <source>
        <dbReference type="EMBL" id="RVW36171.1"/>
    </source>
</evidence>
<organism evidence="6 7">
    <name type="scientific">Vitis vinifera</name>
    <name type="common">Grape</name>
    <dbReference type="NCBI Taxonomy" id="29760"/>
    <lineage>
        <taxon>Eukaryota</taxon>
        <taxon>Viridiplantae</taxon>
        <taxon>Streptophyta</taxon>
        <taxon>Embryophyta</taxon>
        <taxon>Tracheophyta</taxon>
        <taxon>Spermatophyta</taxon>
        <taxon>Magnoliopsida</taxon>
        <taxon>eudicotyledons</taxon>
        <taxon>Gunneridae</taxon>
        <taxon>Pentapetalae</taxon>
        <taxon>rosids</taxon>
        <taxon>Vitales</taxon>
        <taxon>Vitaceae</taxon>
        <taxon>Viteae</taxon>
        <taxon>Vitis</taxon>
    </lineage>
</organism>
<name>A0A438DL15_VITVI</name>
<evidence type="ECO:0000256" key="4">
    <source>
        <dbReference type="ARBA" id="ARBA00047951"/>
    </source>
</evidence>
<accession>A0A438DL15</accession>
<dbReference type="AlphaFoldDB" id="A0A438DL15"/>
<dbReference type="PROSITE" id="PS50011">
    <property type="entry name" value="PROTEIN_KINASE_DOM"/>
    <property type="match status" value="1"/>
</dbReference>
<comment type="catalytic activity">
    <reaction evidence="4">
        <text>L-threonyl-[protein] + ATP = O-phospho-L-threonyl-[protein] + ADP + H(+)</text>
        <dbReference type="Rhea" id="RHEA:46608"/>
        <dbReference type="Rhea" id="RHEA-COMP:11060"/>
        <dbReference type="Rhea" id="RHEA-COMP:11605"/>
        <dbReference type="ChEBI" id="CHEBI:15378"/>
        <dbReference type="ChEBI" id="CHEBI:30013"/>
        <dbReference type="ChEBI" id="CHEBI:30616"/>
        <dbReference type="ChEBI" id="CHEBI:61977"/>
        <dbReference type="ChEBI" id="CHEBI:456216"/>
    </reaction>
</comment>
<gene>
    <name evidence="6" type="primary">WAKL2_9</name>
    <name evidence="6" type="ORF">CK203_100383</name>
</gene>
<dbReference type="FunFam" id="3.30.200.20:FF:001380">
    <property type="entry name" value="Protein kinase superfamily protein"/>
    <property type="match status" value="1"/>
</dbReference>
<keyword evidence="2" id="KW-0067">ATP-binding</keyword>
<dbReference type="SUPFAM" id="SSF56112">
    <property type="entry name" value="Protein kinase-like (PK-like)"/>
    <property type="match status" value="1"/>
</dbReference>
<evidence type="ECO:0000256" key="1">
    <source>
        <dbReference type="ARBA" id="ARBA00022741"/>
    </source>
</evidence>
<dbReference type="InterPro" id="IPR000719">
    <property type="entry name" value="Prot_kinase_dom"/>
</dbReference>